<dbReference type="Pfam" id="PF09660">
    <property type="entry name" value="DUF2397"/>
    <property type="match status" value="1"/>
</dbReference>
<accession>A0ABQ0VDL2</accession>
<dbReference type="InterPro" id="IPR013493">
    <property type="entry name" value="CHP02677"/>
</dbReference>
<name>A0ABQ0VDL2_ENTMU</name>
<reference evidence="1 2" key="1">
    <citation type="submission" date="2019-07" db="EMBL/GenBank/DDBJ databases">
        <title>Whole genome shotgun sequence of Enterococcus mundtii NBRC 100490.</title>
        <authorList>
            <person name="Hosoyama A."/>
            <person name="Uohara A."/>
            <person name="Ohji S."/>
            <person name="Ichikawa N."/>
        </authorList>
    </citation>
    <scope>NUCLEOTIDE SEQUENCE [LARGE SCALE GENOMIC DNA]</scope>
    <source>
        <strain evidence="1 2">NBRC 100490</strain>
    </source>
</reference>
<dbReference type="RefSeq" id="WP_071866929.1">
    <property type="nucleotide sequence ID" value="NZ_BJWA01000012.1"/>
</dbReference>
<dbReference type="EMBL" id="BJWA01000012">
    <property type="protein sequence ID" value="GEL80631.1"/>
    <property type="molecule type" value="Genomic_DNA"/>
</dbReference>
<organism evidence="1 2">
    <name type="scientific">Enterococcus mundtii</name>
    <dbReference type="NCBI Taxonomy" id="53346"/>
    <lineage>
        <taxon>Bacteria</taxon>
        <taxon>Bacillati</taxon>
        <taxon>Bacillota</taxon>
        <taxon>Bacilli</taxon>
        <taxon>Lactobacillales</taxon>
        <taxon>Enterococcaceae</taxon>
        <taxon>Enterococcus</taxon>
    </lineage>
</organism>
<keyword evidence="2" id="KW-1185">Reference proteome</keyword>
<sequence length="498" mass="59861">MPQFFEQPSDYKKITEVAYLNADMNHLRYRLIMRYFFVQHERMRDFIYPEDILSFIQSEYLPEYTSDQLTQDLKQLVTWQNISESYEVKNPRTIAEFNRRNSRYQILPISVEVERMMRVLERQGDSFKGSLDVRLFEKLYRSLQDFIMLNKTDQQLLDSWEEVVRRFKLVRETTADYMAYLSSEDAIFSSQKIKLLEFKEKFIRYLRDFILGSHQMAAKISDLLIQEETIQKCLLQLSYVPEFVPRFEVDVQQPEEKLVETEEIFQSIKNWFIDQPQHLSEYSLLNQRTDEMIRKITRAIRDIGEERSQRSSRKKDYLHMAKWFYQCEDIAEAHCLSARVFGVESARYYWVEEITTSDIYGDIWQQEPSVYYLRGRVREYREATKNKSFTLNQAEKEKLMREYQSQQEKVLHLLKTFIHQGEIHPSTHEFIPKEIRRLFLKWFAQGVLSNEGVFSTEFGQRMKLLRIGGIVELRSDDGILEMEDFKFSIITRGEVNEV</sequence>
<gene>
    <name evidence="1" type="ORF">EMU01_17750</name>
</gene>
<dbReference type="NCBIfam" id="TIGR02677">
    <property type="entry name" value="TIGR02677 family protein"/>
    <property type="match status" value="1"/>
</dbReference>
<proteinExistence type="predicted"/>
<protein>
    <recommendedName>
        <fullName evidence="3">TIGR02677 family protein</fullName>
    </recommendedName>
</protein>
<dbReference type="Proteomes" id="UP000321175">
    <property type="component" value="Unassembled WGS sequence"/>
</dbReference>
<dbReference type="GeneID" id="61000229"/>
<evidence type="ECO:0008006" key="3">
    <source>
        <dbReference type="Google" id="ProtNLM"/>
    </source>
</evidence>
<evidence type="ECO:0000313" key="2">
    <source>
        <dbReference type="Proteomes" id="UP000321175"/>
    </source>
</evidence>
<evidence type="ECO:0000313" key="1">
    <source>
        <dbReference type="EMBL" id="GEL80631.1"/>
    </source>
</evidence>
<comment type="caution">
    <text evidence="1">The sequence shown here is derived from an EMBL/GenBank/DDBJ whole genome shotgun (WGS) entry which is preliminary data.</text>
</comment>